<evidence type="ECO:0000256" key="4">
    <source>
        <dbReference type="ARBA" id="ARBA00023125"/>
    </source>
</evidence>
<evidence type="ECO:0000256" key="5">
    <source>
        <dbReference type="ARBA" id="ARBA00023163"/>
    </source>
</evidence>
<evidence type="ECO:0000256" key="8">
    <source>
        <dbReference type="SAM" id="MobiDB-lite"/>
    </source>
</evidence>
<dbReference type="CDD" id="cd00067">
    <property type="entry name" value="GAL4"/>
    <property type="match status" value="1"/>
</dbReference>
<evidence type="ECO:0000313" key="11">
    <source>
        <dbReference type="Proteomes" id="UP000319160"/>
    </source>
</evidence>
<dbReference type="AlphaFoldDB" id="A0A553I7Y2"/>
<dbReference type="GO" id="GO:0006351">
    <property type="term" value="P:DNA-templated transcription"/>
    <property type="evidence" value="ECO:0007669"/>
    <property type="project" value="InterPro"/>
</dbReference>
<evidence type="ECO:0000256" key="6">
    <source>
        <dbReference type="ARBA" id="ARBA00023242"/>
    </source>
</evidence>
<evidence type="ECO:0000256" key="2">
    <source>
        <dbReference type="ARBA" id="ARBA00022723"/>
    </source>
</evidence>
<evidence type="ECO:0000259" key="9">
    <source>
        <dbReference type="PROSITE" id="PS50048"/>
    </source>
</evidence>
<keyword evidence="11" id="KW-1185">Reference proteome</keyword>
<dbReference type="GO" id="GO:0000981">
    <property type="term" value="F:DNA-binding transcription factor activity, RNA polymerase II-specific"/>
    <property type="evidence" value="ECO:0007669"/>
    <property type="project" value="InterPro"/>
</dbReference>
<keyword evidence="6" id="KW-0539">Nucleus</keyword>
<name>A0A553I7Y2_9PEZI</name>
<sequence>MQPVKPIRKACDLCYRRRIKCDGQKPRCSHCVIYDADCTRKATARKPNQRRGLDNTREAALEARVKSLESQLATALEKLKGLETACPFQETHDITNSDSQGTGDGSMSAHSPGHNAMLLDPLNDILPVVEWYLTTSNSFLPLFDPSALLTAVKDWYYKPHTRQPAVWAMINVVLALAHHNGYSGRNSRSINDTTYIKNAQSVLSDAIAQKTNLTHVQVLIGLSMLFRTANEPTPAVVLIATAIRLAQKLGLHRKSLDRHDSALRLQKERVFWIAYILDRSISAQTAISPVQRDIDIELDLPPLEPVNDDLAGFVVLSDGHTKFNFLRASIQMARIQGLVHESIYSAPGQNRSSTQKAHNIRLIHQELDAWTAQVPLEFHPTTLQLSERPEVLRHFCMVYSARLSRRAFISYGTAADIYHYSHWIQRLQNYGESLAAGQVISRTQDHQGWLTLVNESRDFLKLFLTVQSRDAIFTIDMSFLDDNLIEAALPHLGDIVKQTGSLEEIYNALHQLRSYTHVISPRPHWHVRDFQNDQAWARGAKPLDSDIVQYLFTFPEEGLPWNLENMRR</sequence>
<dbReference type="Pfam" id="PF00172">
    <property type="entry name" value="Zn_clus"/>
    <property type="match status" value="1"/>
</dbReference>
<dbReference type="PANTHER" id="PTHR46910">
    <property type="entry name" value="TRANSCRIPTION FACTOR PDR1"/>
    <property type="match status" value="1"/>
</dbReference>
<dbReference type="InterPro" id="IPR007219">
    <property type="entry name" value="XnlR_reg_dom"/>
</dbReference>
<dbReference type="PROSITE" id="PS50048">
    <property type="entry name" value="ZN2_CY6_FUNGAL_2"/>
    <property type="match status" value="1"/>
</dbReference>
<protein>
    <recommendedName>
        <fullName evidence="9">Zn(2)-C6 fungal-type domain-containing protein</fullName>
    </recommendedName>
</protein>
<feature type="domain" description="Zn(2)-C6 fungal-type" evidence="9">
    <location>
        <begin position="10"/>
        <end position="40"/>
    </location>
</feature>
<feature type="coiled-coil region" evidence="7">
    <location>
        <begin position="58"/>
        <end position="85"/>
    </location>
</feature>
<dbReference type="Proteomes" id="UP000319160">
    <property type="component" value="Unassembled WGS sequence"/>
</dbReference>
<dbReference type="SMART" id="SM00066">
    <property type="entry name" value="GAL4"/>
    <property type="match status" value="1"/>
</dbReference>
<keyword evidence="3" id="KW-0805">Transcription regulation</keyword>
<keyword evidence="2" id="KW-0479">Metal-binding</keyword>
<dbReference type="STRING" id="2512241.A0A553I7Y2"/>
<dbReference type="SUPFAM" id="SSF57701">
    <property type="entry name" value="Zn2/Cys6 DNA-binding domain"/>
    <property type="match status" value="1"/>
</dbReference>
<organism evidence="10 11">
    <name type="scientific">Xylaria flabelliformis</name>
    <dbReference type="NCBI Taxonomy" id="2512241"/>
    <lineage>
        <taxon>Eukaryota</taxon>
        <taxon>Fungi</taxon>
        <taxon>Dikarya</taxon>
        <taxon>Ascomycota</taxon>
        <taxon>Pezizomycotina</taxon>
        <taxon>Sordariomycetes</taxon>
        <taxon>Xylariomycetidae</taxon>
        <taxon>Xylariales</taxon>
        <taxon>Xylariaceae</taxon>
        <taxon>Xylaria</taxon>
    </lineage>
</organism>
<dbReference type="Pfam" id="PF04082">
    <property type="entry name" value="Fungal_trans"/>
    <property type="match status" value="1"/>
</dbReference>
<proteinExistence type="predicted"/>
<keyword evidence="7" id="KW-0175">Coiled coil</keyword>
<dbReference type="PANTHER" id="PTHR46910:SF37">
    <property type="entry name" value="ZN(II)2CYS6 TRANSCRIPTION FACTOR (EUROFUNG)"/>
    <property type="match status" value="1"/>
</dbReference>
<dbReference type="SMART" id="SM00906">
    <property type="entry name" value="Fungal_trans"/>
    <property type="match status" value="1"/>
</dbReference>
<gene>
    <name evidence="10" type="ORF">FHL15_002579</name>
</gene>
<dbReference type="GO" id="GO:0005634">
    <property type="term" value="C:nucleus"/>
    <property type="evidence" value="ECO:0007669"/>
    <property type="project" value="UniProtKB-SubCell"/>
</dbReference>
<evidence type="ECO:0000256" key="3">
    <source>
        <dbReference type="ARBA" id="ARBA00023015"/>
    </source>
</evidence>
<dbReference type="CDD" id="cd12148">
    <property type="entry name" value="fungal_TF_MHR"/>
    <property type="match status" value="1"/>
</dbReference>
<dbReference type="InterPro" id="IPR001138">
    <property type="entry name" value="Zn2Cys6_DnaBD"/>
</dbReference>
<dbReference type="InterPro" id="IPR050987">
    <property type="entry name" value="AtrR-like"/>
</dbReference>
<accession>A0A553I7Y2</accession>
<evidence type="ECO:0000256" key="7">
    <source>
        <dbReference type="SAM" id="Coils"/>
    </source>
</evidence>
<dbReference type="EMBL" id="VFLP01000011">
    <property type="protein sequence ID" value="TRX96307.1"/>
    <property type="molecule type" value="Genomic_DNA"/>
</dbReference>
<evidence type="ECO:0000313" key="10">
    <source>
        <dbReference type="EMBL" id="TRX96307.1"/>
    </source>
</evidence>
<evidence type="ECO:0000256" key="1">
    <source>
        <dbReference type="ARBA" id="ARBA00004123"/>
    </source>
</evidence>
<dbReference type="Gene3D" id="4.10.240.10">
    <property type="entry name" value="Zn(2)-C6 fungal-type DNA-binding domain"/>
    <property type="match status" value="1"/>
</dbReference>
<dbReference type="OrthoDB" id="2123952at2759"/>
<dbReference type="InterPro" id="IPR036864">
    <property type="entry name" value="Zn2-C6_fun-type_DNA-bd_sf"/>
</dbReference>
<comment type="caution">
    <text evidence="10">The sequence shown here is derived from an EMBL/GenBank/DDBJ whole genome shotgun (WGS) entry which is preliminary data.</text>
</comment>
<dbReference type="GO" id="GO:0003677">
    <property type="term" value="F:DNA binding"/>
    <property type="evidence" value="ECO:0007669"/>
    <property type="project" value="UniProtKB-KW"/>
</dbReference>
<keyword evidence="4" id="KW-0238">DNA-binding</keyword>
<reference evidence="11" key="1">
    <citation type="submission" date="2019-06" db="EMBL/GenBank/DDBJ databases">
        <title>Draft genome sequence of the griseofulvin-producing fungus Xylaria cubensis strain G536.</title>
        <authorList>
            <person name="Mead M.E."/>
            <person name="Raja H.A."/>
            <person name="Steenwyk J.L."/>
            <person name="Knowles S.L."/>
            <person name="Oberlies N.H."/>
            <person name="Rokas A."/>
        </authorList>
    </citation>
    <scope>NUCLEOTIDE SEQUENCE [LARGE SCALE GENOMIC DNA]</scope>
    <source>
        <strain evidence="11">G536</strain>
    </source>
</reference>
<dbReference type="GO" id="GO:0008270">
    <property type="term" value="F:zinc ion binding"/>
    <property type="evidence" value="ECO:0007669"/>
    <property type="project" value="InterPro"/>
</dbReference>
<feature type="region of interest" description="Disordered" evidence="8">
    <location>
        <begin position="92"/>
        <end position="111"/>
    </location>
</feature>
<comment type="subcellular location">
    <subcellularLocation>
        <location evidence="1">Nucleus</location>
    </subcellularLocation>
</comment>
<keyword evidence="5" id="KW-0804">Transcription</keyword>